<dbReference type="HOGENOM" id="CLU_023125_4_1_5"/>
<dbReference type="Gene3D" id="3.60.21.10">
    <property type="match status" value="1"/>
</dbReference>
<organism evidence="2 3">
    <name type="scientific">Roseicyclus elongatus DSM 19469</name>
    <dbReference type="NCBI Taxonomy" id="1294273"/>
    <lineage>
        <taxon>Bacteria</taxon>
        <taxon>Pseudomonadati</taxon>
        <taxon>Pseudomonadota</taxon>
        <taxon>Alphaproteobacteria</taxon>
        <taxon>Rhodobacterales</taxon>
        <taxon>Roseobacteraceae</taxon>
        <taxon>Roseicyclus</taxon>
    </lineage>
</organism>
<dbReference type="PATRIC" id="fig|1294273.3.peg.1345"/>
<evidence type="ECO:0000313" key="2">
    <source>
        <dbReference type="EMBL" id="AHM03756.1"/>
    </source>
</evidence>
<dbReference type="InterPro" id="IPR004843">
    <property type="entry name" value="Calcineurin-like_PHP"/>
</dbReference>
<dbReference type="InterPro" id="IPR029052">
    <property type="entry name" value="Metallo-depent_PP-like"/>
</dbReference>
<dbReference type="PANTHER" id="PTHR42850">
    <property type="entry name" value="METALLOPHOSPHOESTERASE"/>
    <property type="match status" value="1"/>
</dbReference>
<dbReference type="AlphaFoldDB" id="W8S4L9"/>
<evidence type="ECO:0000313" key="3">
    <source>
        <dbReference type="Proteomes" id="UP000019593"/>
    </source>
</evidence>
<dbReference type="GO" id="GO:0110154">
    <property type="term" value="P:RNA decapping"/>
    <property type="evidence" value="ECO:0007669"/>
    <property type="project" value="TreeGrafter"/>
</dbReference>
<dbReference type="Pfam" id="PF00149">
    <property type="entry name" value="Metallophos"/>
    <property type="match status" value="1"/>
</dbReference>
<gene>
    <name evidence="2" type="ORF">roselon_01368</name>
</gene>
<dbReference type="GO" id="GO:0005737">
    <property type="term" value="C:cytoplasm"/>
    <property type="evidence" value="ECO:0007669"/>
    <property type="project" value="TreeGrafter"/>
</dbReference>
<evidence type="ECO:0000259" key="1">
    <source>
        <dbReference type="Pfam" id="PF00149"/>
    </source>
</evidence>
<accession>W8S4L9</accession>
<dbReference type="GO" id="GO:0008803">
    <property type="term" value="F:bis(5'-nucleosyl)-tetraphosphatase (symmetrical) activity"/>
    <property type="evidence" value="ECO:0007669"/>
    <property type="project" value="TreeGrafter"/>
</dbReference>
<dbReference type="STRING" id="1294273.roselon_01368"/>
<dbReference type="InterPro" id="IPR050126">
    <property type="entry name" value="Ap4A_hydrolase"/>
</dbReference>
<dbReference type="Proteomes" id="UP000019593">
    <property type="component" value="Chromosome"/>
</dbReference>
<dbReference type="SUPFAM" id="SSF56300">
    <property type="entry name" value="Metallo-dependent phosphatases"/>
    <property type="match status" value="1"/>
</dbReference>
<dbReference type="eggNOG" id="COG0639">
    <property type="taxonomic scope" value="Bacteria"/>
</dbReference>
<reference evidence="2 3" key="1">
    <citation type="submission" date="2013-03" db="EMBL/GenBank/DDBJ databases">
        <authorList>
            <person name="Fiebig A."/>
            <person name="Goeker M."/>
            <person name="Klenk H.-P.P."/>
        </authorList>
    </citation>
    <scope>NUCLEOTIDE SEQUENCE [LARGE SCALE GENOMIC DNA]</scope>
    <source>
        <strain evidence="3">DSM 19469</strain>
    </source>
</reference>
<keyword evidence="3" id="KW-1185">Reference proteome</keyword>
<dbReference type="PANTHER" id="PTHR42850:SF4">
    <property type="entry name" value="ZINC-DEPENDENT ENDOPOLYPHOSPHATASE"/>
    <property type="match status" value="1"/>
</dbReference>
<feature type="domain" description="Calcineurin-like phosphoesterase" evidence="1">
    <location>
        <begin position="18"/>
        <end position="109"/>
    </location>
</feature>
<proteinExistence type="predicted"/>
<dbReference type="GO" id="GO:0016791">
    <property type="term" value="F:phosphatase activity"/>
    <property type="evidence" value="ECO:0007669"/>
    <property type="project" value="TreeGrafter"/>
</dbReference>
<dbReference type="KEGG" id="red:roselon_01368"/>
<name>W8S4L9_9RHOB</name>
<dbReference type="OrthoDB" id="9807890at2"/>
<protein>
    <submittedName>
        <fullName evidence="2">Metallophosphoesterase</fullName>
    </submittedName>
</protein>
<sequence>MTKRDNWASPSPTRTTFLVGDIHGCAAELEHLMQLVEAEFDYAISGDPALVFVGDYIDRGPDSAVVLEFLHGAQTEAPDLITCLLGNHERMMLDFLDDPTGPAKRWLRHGGLETVASMGLRAQVTSEGGDAAALVDLAFDIRAALGADRIAWLQALPLSWNSGTLWAVHAAADPALPMPAQEANTLLWGTSSFGRIDRTDAQWVAYGHVPVEDPKAERGRVPLDTGAVYGGPLTAARIDPDGLVRFIQTR</sequence>
<dbReference type="RefSeq" id="WP_038650250.1">
    <property type="nucleotide sequence ID" value="NZ_CP004372.1"/>
</dbReference>
<dbReference type="EMBL" id="CP004372">
    <property type="protein sequence ID" value="AHM03756.1"/>
    <property type="molecule type" value="Genomic_DNA"/>
</dbReference>